<keyword evidence="28" id="KW-1185">Reference proteome</keyword>
<evidence type="ECO:0000256" key="13">
    <source>
        <dbReference type="ARBA" id="ARBA00022960"/>
    </source>
</evidence>
<evidence type="ECO:0000313" key="28">
    <source>
        <dbReference type="Proteomes" id="UP001595692"/>
    </source>
</evidence>
<evidence type="ECO:0000256" key="2">
    <source>
        <dbReference type="ARBA" id="ARBA00004236"/>
    </source>
</evidence>
<comment type="similarity">
    <text evidence="4 23">In the C-terminal section; belongs to the transpeptidase family.</text>
</comment>
<dbReference type="InterPro" id="IPR050396">
    <property type="entry name" value="Glycosyltr_51/Transpeptidase"/>
</dbReference>
<evidence type="ECO:0000256" key="20">
    <source>
        <dbReference type="ARBA" id="ARBA00034000"/>
    </source>
</evidence>
<dbReference type="Proteomes" id="UP001595692">
    <property type="component" value="Unassembled WGS sequence"/>
</dbReference>
<evidence type="ECO:0000256" key="17">
    <source>
        <dbReference type="ARBA" id="ARBA00023268"/>
    </source>
</evidence>
<evidence type="ECO:0000256" key="6">
    <source>
        <dbReference type="ARBA" id="ARBA00018637"/>
    </source>
</evidence>
<dbReference type="PIRSF" id="PIRSF002799">
    <property type="entry name" value="PBP_1b"/>
    <property type="match status" value="1"/>
</dbReference>
<evidence type="ECO:0000256" key="18">
    <source>
        <dbReference type="ARBA" id="ARBA00023316"/>
    </source>
</evidence>
<keyword evidence="8" id="KW-0121">Carboxypeptidase</keyword>
<evidence type="ECO:0000259" key="25">
    <source>
        <dbReference type="Pfam" id="PF00912"/>
    </source>
</evidence>
<dbReference type="SUPFAM" id="SSF53955">
    <property type="entry name" value="Lysozyme-like"/>
    <property type="match status" value="1"/>
</dbReference>
<dbReference type="Gene3D" id="3.40.710.10">
    <property type="entry name" value="DD-peptidase/beta-lactamase superfamily"/>
    <property type="match status" value="1"/>
</dbReference>
<comment type="catalytic activity">
    <reaction evidence="20">
        <text>Preferential cleavage: (Ac)2-L-Lys-D-Ala-|-D-Ala. Also transpeptidation of peptidyl-alanyl moieties that are N-acyl substituents of D-alanine.</text>
        <dbReference type="EC" id="3.4.16.4"/>
    </reaction>
</comment>
<keyword evidence="10 23" id="KW-0328">Glycosyltransferase</keyword>
<evidence type="ECO:0000256" key="8">
    <source>
        <dbReference type="ARBA" id="ARBA00022645"/>
    </source>
</evidence>
<comment type="function">
    <text evidence="1 23">Cell wall formation. Synthesis of cross-linked peptidoglycan from the lipid intermediates. The enzyme has a penicillin-insensitive transglycosylase N-terminal domain (formation of linear glycan strands) and a penicillin-sensitive transpeptidase C-terminal domain (cross-linking of the peptide subunits).</text>
</comment>
<dbReference type="Gene3D" id="3.30.2060.10">
    <property type="entry name" value="Penicillin-binding protein 1b domain"/>
    <property type="match status" value="1"/>
</dbReference>
<evidence type="ECO:0000256" key="3">
    <source>
        <dbReference type="ARBA" id="ARBA00004752"/>
    </source>
</evidence>
<dbReference type="SUPFAM" id="SSF56601">
    <property type="entry name" value="beta-lactamase/transpeptidase-like"/>
    <property type="match status" value="1"/>
</dbReference>
<evidence type="ECO:0000256" key="16">
    <source>
        <dbReference type="ARBA" id="ARBA00023251"/>
    </source>
</evidence>
<comment type="subcellular location">
    <subcellularLocation>
        <location evidence="2">Cell membrane</location>
    </subcellularLocation>
</comment>
<evidence type="ECO:0000256" key="23">
    <source>
        <dbReference type="PIRNR" id="PIRNR002799"/>
    </source>
</evidence>
<feature type="domain" description="Bifunctional transglycosylase second" evidence="26">
    <location>
        <begin position="70"/>
        <end position="154"/>
    </location>
</feature>
<keyword evidence="13 23" id="KW-0133">Cell shape</keyword>
<keyword evidence="12" id="KW-0378">Hydrolase</keyword>
<feature type="domain" description="Penicillin-binding protein transpeptidase" evidence="24">
    <location>
        <begin position="430"/>
        <end position="661"/>
    </location>
</feature>
<keyword evidence="7" id="KW-1003">Cell membrane</keyword>
<comment type="pathway">
    <text evidence="3 23">Cell wall biogenesis; peptidoglycan biosynthesis.</text>
</comment>
<dbReference type="InterPro" id="IPR028166">
    <property type="entry name" value="UB2H"/>
</dbReference>
<dbReference type="Gene3D" id="1.10.3810.10">
    <property type="entry name" value="Biosynthetic peptidoglycan transglycosylase-like"/>
    <property type="match status" value="1"/>
</dbReference>
<proteinExistence type="inferred from homology"/>
<dbReference type="PANTHER" id="PTHR32282:SF11">
    <property type="entry name" value="PENICILLIN-BINDING PROTEIN 1B"/>
    <property type="match status" value="1"/>
</dbReference>
<comment type="caution">
    <text evidence="27">The sequence shown here is derived from an EMBL/GenBank/DDBJ whole genome shotgun (WGS) entry which is preliminary data.</text>
</comment>
<evidence type="ECO:0000256" key="14">
    <source>
        <dbReference type="ARBA" id="ARBA00022984"/>
    </source>
</evidence>
<dbReference type="InterPro" id="IPR011813">
    <property type="entry name" value="PBP_1b"/>
</dbReference>
<keyword evidence="17" id="KW-0511">Multifunctional enzyme</keyword>
<reference evidence="28" key="1">
    <citation type="journal article" date="2019" name="Int. J. Syst. Evol. Microbiol.">
        <title>The Global Catalogue of Microorganisms (GCM) 10K type strain sequencing project: providing services to taxonomists for standard genome sequencing and annotation.</title>
        <authorList>
            <consortium name="The Broad Institute Genomics Platform"/>
            <consortium name="The Broad Institute Genome Sequencing Center for Infectious Disease"/>
            <person name="Wu L."/>
            <person name="Ma J."/>
        </authorList>
    </citation>
    <scope>NUCLEOTIDE SEQUENCE [LARGE SCALE GENOMIC DNA]</scope>
    <source>
        <strain evidence="28">CCUG 54939</strain>
    </source>
</reference>
<evidence type="ECO:0000256" key="22">
    <source>
        <dbReference type="NCBIfam" id="TIGR02071"/>
    </source>
</evidence>
<dbReference type="PANTHER" id="PTHR32282">
    <property type="entry name" value="BINDING PROTEIN TRANSPEPTIDASE, PUTATIVE-RELATED"/>
    <property type="match status" value="1"/>
</dbReference>
<keyword evidence="11 23" id="KW-0808">Transferase</keyword>
<evidence type="ECO:0000256" key="15">
    <source>
        <dbReference type="ARBA" id="ARBA00023136"/>
    </source>
</evidence>
<evidence type="ECO:0000256" key="12">
    <source>
        <dbReference type="ARBA" id="ARBA00022801"/>
    </source>
</evidence>
<name>A0ABV8CJN1_9GAMM</name>
<dbReference type="InterPro" id="IPR001264">
    <property type="entry name" value="Glyco_trans_51"/>
</dbReference>
<keyword evidence="9" id="KW-0645">Protease</keyword>
<protein>
    <recommendedName>
        <fullName evidence="6 22">Penicillin-binding protein 1B</fullName>
        <shortName evidence="23">PBP-1b</shortName>
        <shortName evidence="23">PBP1b</shortName>
    </recommendedName>
    <alternativeName>
        <fullName evidence="19 23">Murein polymerase</fullName>
    </alternativeName>
</protein>
<dbReference type="Gene3D" id="1.20.5.100">
    <property type="entry name" value="Cytochrome c1, transmembrane anchor, C-terminal"/>
    <property type="match status" value="1"/>
</dbReference>
<gene>
    <name evidence="27" type="primary">mrcB</name>
    <name evidence="27" type="ORF">ACFOSS_01285</name>
</gene>
<dbReference type="InterPro" id="IPR001460">
    <property type="entry name" value="PCN-bd_Tpept"/>
</dbReference>
<sequence>MARKPRSKKKQAWHQKVNWRRWGWLTFKLGLVLLACLLVTGIYLDSLIRNKFDGQKWQLPALVYSRPLELFPGQRLSREQMLHELKLLNYRPSKQPKGAGQYAFAGNKLVLIRRPFTFADGAEQARPLLLTFEGQRLQRIQNADNQRDLGYVRMDPVLLDRLSNEEIEDRLLLRLDEVPQSFIDTLLTVEDRDFYHHGGVSLLSIGRAFFANLKAGRAVQGGSTLTQQLAKNFFLSSERSLWRKVQEAYMAVIIDYRYSKDQILETYINEIYLGQNKSQGVYGFGLASYFYFGLPLNELEPDQMALLVGMVRGPSYYDPWRFPDRARERRDLVLRLLLDNLKIEPPEYQTYLDKPLTLLPRGQMSYGRTPAFMGLLKRELKSRFGDNLLQQSGLRIFTSLDPVAQQSAELAVTSQLDRIEKERKKPNLQGAMVVSNWRTGEISALVGGRDIRYAGFNRALDARRPIGSLVKPAVYLTGLQKGYNLATPLRDEPLTLRNQGGQTWRPQNYDKGFRGTVPYYQAMAESLNLPTVRLGMDVGVGKVVETLQALGVTQPIQAFPSLFLGTVALSPFEVNQMYLTLASEGLYQPLTTLRSVQASDGKLLYQKDLKAERRVDARDSYLTLYIMTRVASQGTARALATRFPKATLAGKTGTTDNLRDSWFSGLDNDELVSVWVGRDDNQPAGLTGANGALQLFGDYLGRRGVNSLQLAVPKGIVWSNFSRGGKPVDAGCVGSLSLPARLDQLGPKEACSSGGEARPDNPVDWFKQLFSLNEDELPARG</sequence>
<keyword evidence="16" id="KW-0046">Antibiotic resistance</keyword>
<evidence type="ECO:0000259" key="26">
    <source>
        <dbReference type="Pfam" id="PF14814"/>
    </source>
</evidence>
<dbReference type="RefSeq" id="WP_377150095.1">
    <property type="nucleotide sequence ID" value="NZ_JBHSAF010000001.1"/>
</dbReference>
<keyword evidence="15" id="KW-0472">Membrane</keyword>
<dbReference type="InterPro" id="IPR023346">
    <property type="entry name" value="Lysozyme-like_dom_sf"/>
</dbReference>
<comment type="catalytic activity">
    <reaction evidence="21">
        <text>[GlcNAc-(1-&gt;4)-Mur2Ac(oyl-L-Ala-gamma-D-Glu-L-Lys-D-Ala-D-Ala)](n)-di-trans,octa-cis-undecaprenyl diphosphate + beta-D-GlcNAc-(1-&gt;4)-Mur2Ac(oyl-L-Ala-gamma-D-Glu-L-Lys-D-Ala-D-Ala)-di-trans,octa-cis-undecaprenyl diphosphate = [GlcNAc-(1-&gt;4)-Mur2Ac(oyl-L-Ala-gamma-D-Glu-L-Lys-D-Ala-D-Ala)](n+1)-di-trans,octa-cis-undecaprenyl diphosphate + di-trans,octa-cis-undecaprenyl diphosphate + H(+)</text>
        <dbReference type="Rhea" id="RHEA:23708"/>
        <dbReference type="Rhea" id="RHEA-COMP:9602"/>
        <dbReference type="Rhea" id="RHEA-COMP:9603"/>
        <dbReference type="ChEBI" id="CHEBI:15378"/>
        <dbReference type="ChEBI" id="CHEBI:58405"/>
        <dbReference type="ChEBI" id="CHEBI:60033"/>
        <dbReference type="ChEBI" id="CHEBI:78435"/>
        <dbReference type="EC" id="2.4.99.28"/>
    </reaction>
</comment>
<keyword evidence="18 23" id="KW-0961">Cell wall biogenesis/degradation</keyword>
<keyword evidence="14 23" id="KW-0573">Peptidoglycan synthesis</keyword>
<dbReference type="InterPro" id="IPR036950">
    <property type="entry name" value="PBP_transglycosylase"/>
</dbReference>
<dbReference type="Pfam" id="PF00912">
    <property type="entry name" value="Transgly"/>
    <property type="match status" value="1"/>
</dbReference>
<evidence type="ECO:0000256" key="7">
    <source>
        <dbReference type="ARBA" id="ARBA00022475"/>
    </source>
</evidence>
<evidence type="ECO:0000256" key="11">
    <source>
        <dbReference type="ARBA" id="ARBA00022679"/>
    </source>
</evidence>
<accession>A0ABV8CJN1</accession>
<dbReference type="InterPro" id="IPR012338">
    <property type="entry name" value="Beta-lactam/transpept-like"/>
</dbReference>
<dbReference type="Pfam" id="PF00905">
    <property type="entry name" value="Transpeptidase"/>
    <property type="match status" value="1"/>
</dbReference>
<evidence type="ECO:0000259" key="24">
    <source>
        <dbReference type="Pfam" id="PF00905"/>
    </source>
</evidence>
<dbReference type="EMBL" id="JBHSAF010000001">
    <property type="protein sequence ID" value="MFC3912094.1"/>
    <property type="molecule type" value="Genomic_DNA"/>
</dbReference>
<feature type="domain" description="Glycosyl transferase family 51" evidence="25">
    <location>
        <begin position="167"/>
        <end position="335"/>
    </location>
</feature>
<dbReference type="NCBIfam" id="TIGR02071">
    <property type="entry name" value="PBP_1b"/>
    <property type="match status" value="1"/>
</dbReference>
<evidence type="ECO:0000256" key="10">
    <source>
        <dbReference type="ARBA" id="ARBA00022676"/>
    </source>
</evidence>
<evidence type="ECO:0000256" key="4">
    <source>
        <dbReference type="ARBA" id="ARBA00007090"/>
    </source>
</evidence>
<evidence type="ECO:0000256" key="9">
    <source>
        <dbReference type="ARBA" id="ARBA00022670"/>
    </source>
</evidence>
<dbReference type="Pfam" id="PF14814">
    <property type="entry name" value="UB2H"/>
    <property type="match status" value="1"/>
</dbReference>
<evidence type="ECO:0000256" key="1">
    <source>
        <dbReference type="ARBA" id="ARBA00002624"/>
    </source>
</evidence>
<evidence type="ECO:0000313" key="27">
    <source>
        <dbReference type="EMBL" id="MFC3912094.1"/>
    </source>
</evidence>
<comment type="similarity">
    <text evidence="5 23">In the N-terminal section; belongs to the glycosyltransferase 51 family.</text>
</comment>
<evidence type="ECO:0000256" key="5">
    <source>
        <dbReference type="ARBA" id="ARBA00007739"/>
    </source>
</evidence>
<organism evidence="27 28">
    <name type="scientific">Pseudaeromonas sharmana</name>
    <dbReference type="NCBI Taxonomy" id="328412"/>
    <lineage>
        <taxon>Bacteria</taxon>
        <taxon>Pseudomonadati</taxon>
        <taxon>Pseudomonadota</taxon>
        <taxon>Gammaproteobacteria</taxon>
        <taxon>Aeromonadales</taxon>
        <taxon>Aeromonadaceae</taxon>
        <taxon>Pseudaeromonas</taxon>
    </lineage>
</organism>
<evidence type="ECO:0000256" key="21">
    <source>
        <dbReference type="ARBA" id="ARBA00049902"/>
    </source>
</evidence>
<evidence type="ECO:0000256" key="19">
    <source>
        <dbReference type="ARBA" id="ARBA00032454"/>
    </source>
</evidence>